<organism evidence="1 2">
    <name type="scientific">Yersinia intermedia</name>
    <dbReference type="NCBI Taxonomy" id="631"/>
    <lineage>
        <taxon>Bacteria</taxon>
        <taxon>Pseudomonadati</taxon>
        <taxon>Pseudomonadota</taxon>
        <taxon>Gammaproteobacteria</taxon>
        <taxon>Enterobacterales</taxon>
        <taxon>Yersiniaceae</taxon>
        <taxon>Yersinia</taxon>
    </lineage>
</organism>
<comment type="caution">
    <text evidence="1">The sequence shown here is derived from an EMBL/GenBank/DDBJ whole genome shotgun (WGS) entry which is preliminary data.</text>
</comment>
<dbReference type="AlphaFoldDB" id="A0A208ZYN3"/>
<accession>A0A208ZYN3</accession>
<reference evidence="1 2" key="1">
    <citation type="submission" date="2017-05" db="EMBL/GenBank/DDBJ databases">
        <title>Whole genome sequencing of Yersinia kristensenii.</title>
        <authorList>
            <person name="Campioni F."/>
        </authorList>
    </citation>
    <scope>NUCLEOTIDE SEQUENCE [LARGE SCALE GENOMIC DNA]</scope>
    <source>
        <strain evidence="1 2">CFSAN060536</strain>
    </source>
</reference>
<dbReference type="EMBL" id="NHOI01000019">
    <property type="protein sequence ID" value="OVZ85543.1"/>
    <property type="molecule type" value="Genomic_DNA"/>
</dbReference>
<evidence type="ECO:0000313" key="2">
    <source>
        <dbReference type="Proteomes" id="UP000196440"/>
    </source>
</evidence>
<proteinExistence type="predicted"/>
<evidence type="ECO:0000313" key="1">
    <source>
        <dbReference type="EMBL" id="OVZ85543.1"/>
    </source>
</evidence>
<sequence>MRRDNKRGFQGVTRANYRDAIHDAVLRSNGRDAYTGEEMDWSLIGMYDNDASKEGRHNYKAKFARLPTVDHVEASSSLASFVICTWRTNDAKNDLNLSDFLTLCESVLLHAGYIVNSPTIISELKGRR</sequence>
<protein>
    <submittedName>
        <fullName evidence="1">Uncharacterized protein</fullName>
    </submittedName>
</protein>
<dbReference type="Proteomes" id="UP000196440">
    <property type="component" value="Unassembled WGS sequence"/>
</dbReference>
<name>A0A208ZYN3_YERIN</name>
<gene>
    <name evidence="1" type="ORF">CBW57_14010</name>
</gene>